<dbReference type="OrthoDB" id="6116092at2"/>
<proteinExistence type="predicted"/>
<accession>A0A364NN74</accession>
<organism evidence="1 2">
    <name type="scientific">Nitrincola tibetensis</name>
    <dbReference type="NCBI Taxonomy" id="2219697"/>
    <lineage>
        <taxon>Bacteria</taxon>
        <taxon>Pseudomonadati</taxon>
        <taxon>Pseudomonadota</taxon>
        <taxon>Gammaproteobacteria</taxon>
        <taxon>Oceanospirillales</taxon>
        <taxon>Oceanospirillaceae</taxon>
        <taxon>Nitrincola</taxon>
    </lineage>
</organism>
<sequence>MMTFEKRLFSILVKPSTRLSSTRHLSTLATLCIVSLFLTPIQSLAQGSPAGFRILATPQVLSHPQGGELLQAYVPANWHSVYREWLNNRGVDELVPQEQNLLNWKQMLAFQVIDNPELSPQQYLNELKSTLTKECRFTHSQPLQAISQPRYSSAMMISWCGQVLDAVWGEIILTRVIQGESTLYTLSKSWRTIPFSSVNEIGLPNSEVQHWQTILNHSSVCNMRHQTCAQ</sequence>
<reference evidence="1 2" key="1">
    <citation type="submission" date="2018-06" db="EMBL/GenBank/DDBJ databases">
        <title>Nitrincola tibetense sp. nov., isolated from Lake XuguoCo on Tibetan Plateau.</title>
        <authorList>
            <person name="Xing P."/>
        </authorList>
    </citation>
    <scope>NUCLEOTIDE SEQUENCE [LARGE SCALE GENOMIC DNA]</scope>
    <source>
        <strain evidence="2">xg18</strain>
    </source>
</reference>
<gene>
    <name evidence="1" type="ORF">DN062_06660</name>
</gene>
<dbReference type="EMBL" id="QKRX01000004">
    <property type="protein sequence ID" value="RAU18450.1"/>
    <property type="molecule type" value="Genomic_DNA"/>
</dbReference>
<dbReference type="RefSeq" id="WP_112158559.1">
    <property type="nucleotide sequence ID" value="NZ_QKRX01000004.1"/>
</dbReference>
<dbReference type="AlphaFoldDB" id="A0A364NN74"/>
<dbReference type="Proteomes" id="UP000250744">
    <property type="component" value="Unassembled WGS sequence"/>
</dbReference>
<comment type="caution">
    <text evidence="1">The sequence shown here is derived from an EMBL/GenBank/DDBJ whole genome shotgun (WGS) entry which is preliminary data.</text>
</comment>
<keyword evidence="2" id="KW-1185">Reference proteome</keyword>
<evidence type="ECO:0000313" key="2">
    <source>
        <dbReference type="Proteomes" id="UP000250744"/>
    </source>
</evidence>
<name>A0A364NN74_9GAMM</name>
<protein>
    <submittedName>
        <fullName evidence="1">Uncharacterized protein</fullName>
    </submittedName>
</protein>
<evidence type="ECO:0000313" key="1">
    <source>
        <dbReference type="EMBL" id="RAU18450.1"/>
    </source>
</evidence>